<keyword evidence="2" id="KW-1185">Reference proteome</keyword>
<evidence type="ECO:0000313" key="1">
    <source>
        <dbReference type="EMBL" id="KAI4316383.1"/>
    </source>
</evidence>
<reference evidence="1 2" key="1">
    <citation type="journal article" date="2022" name="DNA Res.">
        <title>Chromosomal-level genome assembly of the orchid tree Bauhinia variegata (Leguminosae; Cercidoideae) supports the allotetraploid origin hypothesis of Bauhinia.</title>
        <authorList>
            <person name="Zhong Y."/>
            <person name="Chen Y."/>
            <person name="Zheng D."/>
            <person name="Pang J."/>
            <person name="Liu Y."/>
            <person name="Luo S."/>
            <person name="Meng S."/>
            <person name="Qian L."/>
            <person name="Wei D."/>
            <person name="Dai S."/>
            <person name="Zhou R."/>
        </authorList>
    </citation>
    <scope>NUCLEOTIDE SEQUENCE [LARGE SCALE GENOMIC DNA]</scope>
    <source>
        <strain evidence="1">BV-YZ2020</strain>
    </source>
</reference>
<protein>
    <submittedName>
        <fullName evidence="1">Uncharacterized protein</fullName>
    </submittedName>
</protein>
<name>A0ACB9LXL5_BAUVA</name>
<accession>A0ACB9LXL5</accession>
<dbReference type="Proteomes" id="UP000828941">
    <property type="component" value="Chromosome 10"/>
</dbReference>
<evidence type="ECO:0000313" key="2">
    <source>
        <dbReference type="Proteomes" id="UP000828941"/>
    </source>
</evidence>
<proteinExistence type="predicted"/>
<gene>
    <name evidence="1" type="ORF">L6164_024367</name>
</gene>
<dbReference type="EMBL" id="CM039435">
    <property type="protein sequence ID" value="KAI4316383.1"/>
    <property type="molecule type" value="Genomic_DNA"/>
</dbReference>
<organism evidence="1 2">
    <name type="scientific">Bauhinia variegata</name>
    <name type="common">Purple orchid tree</name>
    <name type="synonym">Phanera variegata</name>
    <dbReference type="NCBI Taxonomy" id="167791"/>
    <lineage>
        <taxon>Eukaryota</taxon>
        <taxon>Viridiplantae</taxon>
        <taxon>Streptophyta</taxon>
        <taxon>Embryophyta</taxon>
        <taxon>Tracheophyta</taxon>
        <taxon>Spermatophyta</taxon>
        <taxon>Magnoliopsida</taxon>
        <taxon>eudicotyledons</taxon>
        <taxon>Gunneridae</taxon>
        <taxon>Pentapetalae</taxon>
        <taxon>rosids</taxon>
        <taxon>fabids</taxon>
        <taxon>Fabales</taxon>
        <taxon>Fabaceae</taxon>
        <taxon>Cercidoideae</taxon>
        <taxon>Cercideae</taxon>
        <taxon>Bauhiniinae</taxon>
        <taxon>Bauhinia</taxon>
    </lineage>
</organism>
<comment type="caution">
    <text evidence="1">The sequence shown here is derived from an EMBL/GenBank/DDBJ whole genome shotgun (WGS) entry which is preliminary data.</text>
</comment>
<sequence length="111" mass="12895">MVRNLEDRGVAFSIWLRKGYQWEIGKPRPLKISFHRSSQRRKKNFEPGFHRRSRGSISLSSSLLQRGPLYAKPASKSPFESNILRILRNEIEYQCDYAPPQQMDLVSSGSQ</sequence>